<name>A0ABN9QKX9_9DINO</name>
<evidence type="ECO:0000256" key="1">
    <source>
        <dbReference type="SAM" id="MobiDB-lite"/>
    </source>
</evidence>
<keyword evidence="3" id="KW-1185">Reference proteome</keyword>
<dbReference type="EMBL" id="CAUYUJ010003486">
    <property type="protein sequence ID" value="CAK0805539.1"/>
    <property type="molecule type" value="Genomic_DNA"/>
</dbReference>
<comment type="caution">
    <text evidence="2">The sequence shown here is derived from an EMBL/GenBank/DDBJ whole genome shotgun (WGS) entry which is preliminary data.</text>
</comment>
<evidence type="ECO:0000313" key="3">
    <source>
        <dbReference type="Proteomes" id="UP001189429"/>
    </source>
</evidence>
<organism evidence="2 3">
    <name type="scientific">Prorocentrum cordatum</name>
    <dbReference type="NCBI Taxonomy" id="2364126"/>
    <lineage>
        <taxon>Eukaryota</taxon>
        <taxon>Sar</taxon>
        <taxon>Alveolata</taxon>
        <taxon>Dinophyceae</taxon>
        <taxon>Prorocentrales</taxon>
        <taxon>Prorocentraceae</taxon>
        <taxon>Prorocentrum</taxon>
    </lineage>
</organism>
<reference evidence="2" key="1">
    <citation type="submission" date="2023-10" db="EMBL/GenBank/DDBJ databases">
        <authorList>
            <person name="Chen Y."/>
            <person name="Shah S."/>
            <person name="Dougan E. K."/>
            <person name="Thang M."/>
            <person name="Chan C."/>
        </authorList>
    </citation>
    <scope>NUCLEOTIDE SEQUENCE [LARGE SCALE GENOMIC DNA]</scope>
</reference>
<evidence type="ECO:0000313" key="2">
    <source>
        <dbReference type="EMBL" id="CAK0805539.1"/>
    </source>
</evidence>
<feature type="compositionally biased region" description="Basic and acidic residues" evidence="1">
    <location>
        <begin position="168"/>
        <end position="177"/>
    </location>
</feature>
<dbReference type="Proteomes" id="UP001189429">
    <property type="component" value="Unassembled WGS sequence"/>
</dbReference>
<feature type="region of interest" description="Disordered" evidence="1">
    <location>
        <begin position="140"/>
        <end position="177"/>
    </location>
</feature>
<protein>
    <submittedName>
        <fullName evidence="2">Uncharacterized protein</fullName>
    </submittedName>
</protein>
<gene>
    <name evidence="2" type="ORF">PCOR1329_LOCUS12024</name>
</gene>
<sequence length="177" mass="19032">MALHATSAFLGCTAVTAASAVLCTLVMAWWALVLLWWALVVRRWPLSCAQGHVEAGPTDLDLGIDFEAFLAQMGHCCDAELDALCESAMDSQSARVLQDLEGELGGGPVGSHAGCQPTHTEPALALETLQAKLELHRGMAKGELRSNGAAQDRRPQHLRPLLWTANGETRRSSTDFK</sequence>
<proteinExistence type="predicted"/>
<accession>A0ABN9QKX9</accession>